<sequence length="155" mass="16552">MSDAPGGPGTAADAPFRPRRGRVVPQVVAVTFVVVCVAVAVGMGLTGHWNPFDQAALVVFGLMVGAFIGRYSVIRAVPGPDGLAVHNLVQRRTVAWSEVVQVRFPDGDPWVTLELDDGDDLAVMAIQRVDAEFGRAEARRLATLVRDRQDAAAGY</sequence>
<dbReference type="RefSeq" id="WP_101397008.1">
    <property type="nucleotide sequence ID" value="NZ_PJNE01000001.1"/>
</dbReference>
<name>A0A2N3YND9_9MICO</name>
<feature type="domain" description="Low molecular weight protein antigen 6 PH" evidence="2">
    <location>
        <begin position="79"/>
        <end position="141"/>
    </location>
</feature>
<keyword evidence="4" id="KW-1185">Reference proteome</keyword>
<keyword evidence="1" id="KW-1133">Transmembrane helix</keyword>
<evidence type="ECO:0000313" key="4">
    <source>
        <dbReference type="Proteomes" id="UP000233781"/>
    </source>
</evidence>
<feature type="transmembrane region" description="Helical" evidence="1">
    <location>
        <begin position="55"/>
        <end position="73"/>
    </location>
</feature>
<dbReference type="InterPro" id="IPR019692">
    <property type="entry name" value="CFP-6_PH"/>
</dbReference>
<gene>
    <name evidence="3" type="ORF">ATL31_3237</name>
</gene>
<evidence type="ECO:0000313" key="3">
    <source>
        <dbReference type="EMBL" id="PKW28371.1"/>
    </source>
</evidence>
<evidence type="ECO:0000259" key="2">
    <source>
        <dbReference type="Pfam" id="PF10756"/>
    </source>
</evidence>
<reference evidence="3 4" key="1">
    <citation type="submission" date="2017-12" db="EMBL/GenBank/DDBJ databases">
        <title>Sequencing the genomes of 1000 Actinobacteria strains.</title>
        <authorList>
            <person name="Klenk H.-P."/>
        </authorList>
    </citation>
    <scope>NUCLEOTIDE SEQUENCE [LARGE SCALE GENOMIC DNA]</scope>
    <source>
        <strain evidence="3 4">DSM 12806</strain>
    </source>
</reference>
<dbReference type="AlphaFoldDB" id="A0A2N3YND9"/>
<dbReference type="EMBL" id="PJNE01000001">
    <property type="protein sequence ID" value="PKW28371.1"/>
    <property type="molecule type" value="Genomic_DNA"/>
</dbReference>
<protein>
    <submittedName>
        <fullName evidence="3">PH (Pleckstrin Homology) domain-containing protein</fullName>
    </submittedName>
</protein>
<accession>A0A2N3YND9</accession>
<evidence type="ECO:0000256" key="1">
    <source>
        <dbReference type="SAM" id="Phobius"/>
    </source>
</evidence>
<keyword evidence="1" id="KW-0472">Membrane</keyword>
<organism evidence="3 4">
    <name type="scientific">Phycicoccus duodecadis</name>
    <dbReference type="NCBI Taxonomy" id="173053"/>
    <lineage>
        <taxon>Bacteria</taxon>
        <taxon>Bacillati</taxon>
        <taxon>Actinomycetota</taxon>
        <taxon>Actinomycetes</taxon>
        <taxon>Micrococcales</taxon>
        <taxon>Intrasporangiaceae</taxon>
        <taxon>Phycicoccus</taxon>
    </lineage>
</organism>
<dbReference type="OrthoDB" id="3824918at2"/>
<keyword evidence="1" id="KW-0812">Transmembrane</keyword>
<dbReference type="Pfam" id="PF10756">
    <property type="entry name" value="bPH_6"/>
    <property type="match status" value="1"/>
</dbReference>
<dbReference type="Proteomes" id="UP000233781">
    <property type="component" value="Unassembled WGS sequence"/>
</dbReference>
<feature type="transmembrane region" description="Helical" evidence="1">
    <location>
        <begin position="27"/>
        <end position="49"/>
    </location>
</feature>
<proteinExistence type="predicted"/>
<comment type="caution">
    <text evidence="3">The sequence shown here is derived from an EMBL/GenBank/DDBJ whole genome shotgun (WGS) entry which is preliminary data.</text>
</comment>